<evidence type="ECO:0000259" key="9">
    <source>
        <dbReference type="Pfam" id="PF01979"/>
    </source>
</evidence>
<dbReference type="PIRSF" id="PIRSF038994">
    <property type="entry name" value="NagA"/>
    <property type="match status" value="1"/>
</dbReference>
<comment type="similarity">
    <text evidence="1 5">Belongs to the metallo-dependent hydrolases superfamily. NagA family.</text>
</comment>
<comment type="cofactor">
    <cofactor evidence="8">
        <name>a divalent metal cation</name>
        <dbReference type="ChEBI" id="CHEBI:60240"/>
    </cofactor>
    <text evidence="8">Binds 1 divalent metal cation per subunit.</text>
</comment>
<dbReference type="EMBL" id="VFOV01000001">
    <property type="protein sequence ID" value="TQL70350.1"/>
    <property type="molecule type" value="Genomic_DNA"/>
</dbReference>
<evidence type="ECO:0000256" key="4">
    <source>
        <dbReference type="ARBA" id="ARBA00023277"/>
    </source>
</evidence>
<gene>
    <name evidence="10" type="ORF">FB381_4280</name>
</gene>
<sequence length="376" mass="37813">MDLDHVVRGRVPRPGGFDDVVVTVASGAISQVRAPADGDPESSGILLPGLVDLHNHGGGGASFHSTSLEEITTAAGVHHTAGTTTLLASTVTDAPARLLEVVSVLADAADSGLIAGIHLEGPFLAHSCRGAHDPSLLLAPDAGLTRELVAAGRGHLRMMTLAAELPGADEVAAVLADSSAVVALGHTAADAALTRSFLAGAGSLVTHLFNGMPPVHHRDPGPVLGSLGAAGVGDACVELIADGVHLDDETVRSVMSMVPGAVVLVTDAMAAAGMDDGDYQLGPLSVEVRSGVARIADGTGNGSIAGGTSRLLDQVRRHAGAGIDLAMLMKAASLRPASVAGLDAGRLDVGARADLVLTDESLRPTRVMRNGAWLAS</sequence>
<dbReference type="InterPro" id="IPR003764">
    <property type="entry name" value="GlcNAc_6-P_deAcase"/>
</dbReference>
<feature type="binding site" evidence="7">
    <location>
        <position position="245"/>
    </location>
    <ligand>
        <name>substrate</name>
    </ligand>
</feature>
<evidence type="ECO:0000256" key="3">
    <source>
        <dbReference type="ARBA" id="ARBA00022801"/>
    </source>
</evidence>
<evidence type="ECO:0000313" key="10">
    <source>
        <dbReference type="EMBL" id="TQL70350.1"/>
    </source>
</evidence>
<keyword evidence="3 5" id="KW-0378">Hydrolase</keyword>
<dbReference type="AlphaFoldDB" id="A0A543ACT3"/>
<feature type="binding site" evidence="8">
    <location>
        <position position="186"/>
    </location>
    <ligand>
        <name>Zn(2+)</name>
        <dbReference type="ChEBI" id="CHEBI:29105"/>
    </ligand>
</feature>
<dbReference type="GO" id="GO:0008448">
    <property type="term" value="F:N-acetylglucosamine-6-phosphate deacetylase activity"/>
    <property type="evidence" value="ECO:0007669"/>
    <property type="project" value="InterPro"/>
</dbReference>
<feature type="active site" description="Proton donor/acceptor" evidence="6">
    <location>
        <position position="267"/>
    </location>
</feature>
<dbReference type="OrthoDB" id="9776488at2"/>
<feature type="binding site" evidence="8">
    <location>
        <position position="207"/>
    </location>
    <ligand>
        <name>Zn(2+)</name>
        <dbReference type="ChEBI" id="CHEBI:29105"/>
    </ligand>
</feature>
<evidence type="ECO:0000256" key="5">
    <source>
        <dbReference type="PIRNR" id="PIRNR038994"/>
    </source>
</evidence>
<dbReference type="InterPro" id="IPR032466">
    <property type="entry name" value="Metal_Hydrolase"/>
</dbReference>
<evidence type="ECO:0000256" key="7">
    <source>
        <dbReference type="PIRSR" id="PIRSR038994-2"/>
    </source>
</evidence>
<evidence type="ECO:0000256" key="1">
    <source>
        <dbReference type="ARBA" id="ARBA00010716"/>
    </source>
</evidence>
<evidence type="ECO:0000256" key="2">
    <source>
        <dbReference type="ARBA" id="ARBA00022723"/>
    </source>
</evidence>
<dbReference type="Proteomes" id="UP000320209">
    <property type="component" value="Unassembled WGS sequence"/>
</dbReference>
<dbReference type="Pfam" id="PF01979">
    <property type="entry name" value="Amidohydro_1"/>
    <property type="match status" value="1"/>
</dbReference>
<dbReference type="GO" id="GO:0006046">
    <property type="term" value="P:N-acetylglucosamine catabolic process"/>
    <property type="evidence" value="ECO:0007669"/>
    <property type="project" value="TreeGrafter"/>
</dbReference>
<reference evidence="10 11" key="1">
    <citation type="submission" date="2019-06" db="EMBL/GenBank/DDBJ databases">
        <title>Sequencing the genomes of 1000 actinobacteria strains.</title>
        <authorList>
            <person name="Klenk H.-P."/>
        </authorList>
    </citation>
    <scope>NUCLEOTIDE SEQUENCE [LARGE SCALE GENOMIC DNA]</scope>
    <source>
        <strain evidence="10 11">DSM 25218</strain>
    </source>
</reference>
<feature type="binding site" evidence="7">
    <location>
        <begin position="304"/>
        <end position="306"/>
    </location>
    <ligand>
        <name>substrate</name>
    </ligand>
</feature>
<evidence type="ECO:0000313" key="11">
    <source>
        <dbReference type="Proteomes" id="UP000320209"/>
    </source>
</evidence>
<keyword evidence="4 5" id="KW-0119">Carbohydrate metabolism</keyword>
<dbReference type="InterPro" id="IPR011059">
    <property type="entry name" value="Metal-dep_hydrolase_composite"/>
</dbReference>
<feature type="domain" description="Amidohydrolase-related" evidence="9">
    <location>
        <begin position="45"/>
        <end position="372"/>
    </location>
</feature>
<dbReference type="InterPro" id="IPR006680">
    <property type="entry name" value="Amidohydro-rel"/>
</dbReference>
<feature type="binding site" evidence="7">
    <location>
        <position position="131"/>
    </location>
    <ligand>
        <name>substrate</name>
    </ligand>
</feature>
<accession>A0A543ACT3</accession>
<comment type="caution">
    <text evidence="10">The sequence shown here is derived from an EMBL/GenBank/DDBJ whole genome shotgun (WGS) entry which is preliminary data.</text>
</comment>
<dbReference type="PANTHER" id="PTHR11113">
    <property type="entry name" value="N-ACETYLGLUCOSAMINE-6-PHOSPHATE DEACETYLASE"/>
    <property type="match status" value="1"/>
</dbReference>
<keyword evidence="11" id="KW-1185">Reference proteome</keyword>
<dbReference type="RefSeq" id="WP_141782127.1">
    <property type="nucleotide sequence ID" value="NZ_VFOV01000001.1"/>
</dbReference>
<dbReference type="Gene3D" id="3.20.20.140">
    <property type="entry name" value="Metal-dependent hydrolases"/>
    <property type="match status" value="1"/>
</dbReference>
<feature type="binding site" evidence="8">
    <location>
        <position position="120"/>
    </location>
    <ligand>
        <name>Zn(2+)</name>
        <dbReference type="ChEBI" id="CHEBI:29105"/>
    </ligand>
</feature>
<organism evidence="10 11">
    <name type="scientific">Nocardioides albertanoniae</name>
    <dbReference type="NCBI Taxonomy" id="1175486"/>
    <lineage>
        <taxon>Bacteria</taxon>
        <taxon>Bacillati</taxon>
        <taxon>Actinomycetota</taxon>
        <taxon>Actinomycetes</taxon>
        <taxon>Propionibacteriales</taxon>
        <taxon>Nocardioidaceae</taxon>
        <taxon>Nocardioides</taxon>
    </lineage>
</organism>
<keyword evidence="2 8" id="KW-0479">Metal-binding</keyword>
<evidence type="ECO:0000256" key="8">
    <source>
        <dbReference type="PIRSR" id="PIRSR038994-3"/>
    </source>
</evidence>
<evidence type="ECO:0000256" key="6">
    <source>
        <dbReference type="PIRSR" id="PIRSR038994-1"/>
    </source>
</evidence>
<dbReference type="Gene3D" id="2.30.40.10">
    <property type="entry name" value="Urease, subunit C, domain 1"/>
    <property type="match status" value="1"/>
</dbReference>
<dbReference type="SUPFAM" id="SSF51556">
    <property type="entry name" value="Metallo-dependent hydrolases"/>
    <property type="match status" value="1"/>
</dbReference>
<feature type="binding site" evidence="7">
    <location>
        <begin position="210"/>
        <end position="211"/>
    </location>
    <ligand>
        <name>substrate</name>
    </ligand>
</feature>
<dbReference type="PANTHER" id="PTHR11113:SF14">
    <property type="entry name" value="N-ACETYLGLUCOSAMINE-6-PHOSPHATE DEACETYLASE"/>
    <property type="match status" value="1"/>
</dbReference>
<feature type="binding site" evidence="7">
    <location>
        <position position="218"/>
    </location>
    <ligand>
        <name>substrate</name>
    </ligand>
</feature>
<protein>
    <submittedName>
        <fullName evidence="10">N-acetylglucosamine-6-phosphate deacetylase</fullName>
    </submittedName>
</protein>
<proteinExistence type="inferred from homology"/>
<name>A0A543ACT3_9ACTN</name>
<dbReference type="GO" id="GO:0046872">
    <property type="term" value="F:metal ion binding"/>
    <property type="evidence" value="ECO:0007669"/>
    <property type="project" value="UniProtKB-KW"/>
</dbReference>
<dbReference type="SUPFAM" id="SSF51338">
    <property type="entry name" value="Composite domain of metallo-dependent hydrolases"/>
    <property type="match status" value="1"/>
</dbReference>